<evidence type="ECO:0000259" key="5">
    <source>
        <dbReference type="PROSITE" id="PS50931"/>
    </source>
</evidence>
<evidence type="ECO:0000313" key="6">
    <source>
        <dbReference type="EMBL" id="BAN48764.1"/>
    </source>
</evidence>
<name>S6BI02_METRE</name>
<dbReference type="InterPro" id="IPR005119">
    <property type="entry name" value="LysR_subst-bd"/>
</dbReference>
<evidence type="ECO:0000256" key="1">
    <source>
        <dbReference type="ARBA" id="ARBA00009437"/>
    </source>
</evidence>
<dbReference type="eggNOG" id="COG0583">
    <property type="taxonomic scope" value="Bacteria"/>
</dbReference>
<organism evidence="6 7">
    <name type="scientific">Metapseudomonas resinovorans NBRC 106553</name>
    <dbReference type="NCBI Taxonomy" id="1245471"/>
    <lineage>
        <taxon>Bacteria</taxon>
        <taxon>Pseudomonadati</taxon>
        <taxon>Pseudomonadota</taxon>
        <taxon>Gammaproteobacteria</taxon>
        <taxon>Pseudomonadales</taxon>
        <taxon>Pseudomonadaceae</taxon>
        <taxon>Metapseudomonas</taxon>
    </lineage>
</organism>
<sequence length="326" mass="36207">MPDSAAPWLPRDTGPMPMNLAKINLNLLLSLQALLTEGSVTRAAQRLHVTQSAMSKSLAQLRELIDDPLLVRIDNSTQLTLLAMDLRAQVDAVLQDIEQLLQHSAFDPAACEHGFTLVAGDYESQYLLPQIFLHLHALAPKLSLRLLHLDEHMAEGMAAGRIDLCLTTLEQLPPHSRHQPLYRDQMVCVMSARHPKAGDAFTLEDYCSYPHVVSSTERGQLINDLLASQGLYRPIRLEVPMYHGALRLIGDSDLLVTLPTHIAAQLCANQDMVQVPLPFEVPALDFGLIWPARLDGQASHRWLRETLAAYLCQLMADTSVAFIPAR</sequence>
<dbReference type="PRINTS" id="PR00039">
    <property type="entry name" value="HTHLYSR"/>
</dbReference>
<dbReference type="Proteomes" id="UP000015503">
    <property type="component" value="Chromosome"/>
</dbReference>
<comment type="similarity">
    <text evidence="1">Belongs to the LysR transcriptional regulatory family.</text>
</comment>
<dbReference type="InterPro" id="IPR037402">
    <property type="entry name" value="YidZ_PBP2"/>
</dbReference>
<dbReference type="HOGENOM" id="CLU_039613_39_2_6"/>
<dbReference type="KEGG" id="pre:PCA10_30320"/>
<keyword evidence="2" id="KW-0805">Transcription regulation</keyword>
<feature type="domain" description="HTH lysR-type" evidence="5">
    <location>
        <begin position="23"/>
        <end position="80"/>
    </location>
</feature>
<dbReference type="AlphaFoldDB" id="S6BI02"/>
<accession>S6BI02</accession>
<dbReference type="Gene3D" id="1.10.10.10">
    <property type="entry name" value="Winged helix-like DNA-binding domain superfamily/Winged helix DNA-binding domain"/>
    <property type="match status" value="1"/>
</dbReference>
<keyword evidence="3" id="KW-0238">DNA-binding</keyword>
<dbReference type="InterPro" id="IPR050389">
    <property type="entry name" value="LysR-type_TF"/>
</dbReference>
<reference evidence="6 7" key="1">
    <citation type="journal article" date="2013" name="Genome Announc.">
        <title>Complete Genome Sequence of the Carbazole Degrader Pseudomonas resinovorans Strain CA10 (NBRC 106553).</title>
        <authorList>
            <person name="Shintani M."/>
            <person name="Hosoyama A."/>
            <person name="Ohji S."/>
            <person name="Tsuchikane K."/>
            <person name="Takarada H."/>
            <person name="Yamazoe A."/>
            <person name="Fujita N."/>
            <person name="Nojiri H."/>
        </authorList>
    </citation>
    <scope>NUCLEOTIDE SEQUENCE [LARGE SCALE GENOMIC DNA]</scope>
    <source>
        <strain evidence="6 7">NBRC 106553</strain>
    </source>
</reference>
<gene>
    <name evidence="6" type="ORF">PCA10_30320</name>
</gene>
<proteinExistence type="inferred from homology"/>
<dbReference type="Gene3D" id="3.40.190.10">
    <property type="entry name" value="Periplasmic binding protein-like II"/>
    <property type="match status" value="2"/>
</dbReference>
<evidence type="ECO:0000313" key="7">
    <source>
        <dbReference type="Proteomes" id="UP000015503"/>
    </source>
</evidence>
<dbReference type="Pfam" id="PF03466">
    <property type="entry name" value="LysR_substrate"/>
    <property type="match status" value="1"/>
</dbReference>
<keyword evidence="4" id="KW-0804">Transcription</keyword>
<dbReference type="SUPFAM" id="SSF46785">
    <property type="entry name" value="Winged helix' DNA-binding domain"/>
    <property type="match status" value="1"/>
</dbReference>
<evidence type="ECO:0000256" key="4">
    <source>
        <dbReference type="ARBA" id="ARBA00023163"/>
    </source>
</evidence>
<dbReference type="GO" id="GO:0003677">
    <property type="term" value="F:DNA binding"/>
    <property type="evidence" value="ECO:0007669"/>
    <property type="project" value="UniProtKB-KW"/>
</dbReference>
<dbReference type="Pfam" id="PF00126">
    <property type="entry name" value="HTH_1"/>
    <property type="match status" value="1"/>
</dbReference>
<dbReference type="STRING" id="1245471.PCA10_30320"/>
<keyword evidence="7" id="KW-1185">Reference proteome</keyword>
<protein>
    <submittedName>
        <fullName evidence="6">Putative LysR family transcriptional regulator</fullName>
    </submittedName>
</protein>
<dbReference type="EMBL" id="AP013068">
    <property type="protein sequence ID" value="BAN48764.1"/>
    <property type="molecule type" value="Genomic_DNA"/>
</dbReference>
<dbReference type="InterPro" id="IPR000847">
    <property type="entry name" value="LysR_HTH_N"/>
</dbReference>
<dbReference type="PROSITE" id="PS50931">
    <property type="entry name" value="HTH_LYSR"/>
    <property type="match status" value="1"/>
</dbReference>
<dbReference type="PANTHER" id="PTHR30118">
    <property type="entry name" value="HTH-TYPE TRANSCRIPTIONAL REGULATOR LEUO-RELATED"/>
    <property type="match status" value="1"/>
</dbReference>
<dbReference type="SUPFAM" id="SSF53850">
    <property type="entry name" value="Periplasmic binding protein-like II"/>
    <property type="match status" value="1"/>
</dbReference>
<dbReference type="PANTHER" id="PTHR30118:SF15">
    <property type="entry name" value="TRANSCRIPTIONAL REGULATORY PROTEIN"/>
    <property type="match status" value="1"/>
</dbReference>
<dbReference type="InterPro" id="IPR036388">
    <property type="entry name" value="WH-like_DNA-bd_sf"/>
</dbReference>
<dbReference type="CDD" id="cd08417">
    <property type="entry name" value="PBP2_Nitroaromatics_like"/>
    <property type="match status" value="1"/>
</dbReference>
<evidence type="ECO:0000256" key="2">
    <source>
        <dbReference type="ARBA" id="ARBA00023015"/>
    </source>
</evidence>
<evidence type="ECO:0000256" key="3">
    <source>
        <dbReference type="ARBA" id="ARBA00023125"/>
    </source>
</evidence>
<dbReference type="GO" id="GO:0003700">
    <property type="term" value="F:DNA-binding transcription factor activity"/>
    <property type="evidence" value="ECO:0007669"/>
    <property type="project" value="InterPro"/>
</dbReference>
<dbReference type="InterPro" id="IPR036390">
    <property type="entry name" value="WH_DNA-bd_sf"/>
</dbReference>
<dbReference type="PATRIC" id="fig|1245471.3.peg.3055"/>